<sequence length="301" mass="33627">MKCELQLERSSRTYSSGEEIKGSLLVENAPNGVHYNSLSLVLEGYIKGQVSMKSVGALDEILPQVPPIIICRQSQIAAERGTFSSPKIAFPFSIRVVAQEGQSLLETYTGVYISIQYEIKASFNVTEGKNKISTPVPIKVMIHVPGLGLIEGMSRSPQVQPFTITPTSVANPARLVSLPEFRIEGELSSTLFELDREFSGWIVIVEATKPIKSIDLQLIRIESIFSGDTGFKEPTEVQSLQVADGDVRKGAKIPLYMLFPRQFTCPTTFYKKFKIEFEINLSILFFDGYQLTKNFPIYLIR</sequence>
<reference evidence="2 3" key="1">
    <citation type="submission" date="2016-11" db="EMBL/GenBank/DDBJ databases">
        <title>The macronuclear genome of Stentor coeruleus: a giant cell with tiny introns.</title>
        <authorList>
            <person name="Slabodnick M."/>
            <person name="Ruby J.G."/>
            <person name="Reiff S.B."/>
            <person name="Swart E.C."/>
            <person name="Gosai S."/>
            <person name="Prabakaran S."/>
            <person name="Witkowska E."/>
            <person name="Larue G.E."/>
            <person name="Fisher S."/>
            <person name="Freeman R.M."/>
            <person name="Gunawardena J."/>
            <person name="Chu W."/>
            <person name="Stover N.A."/>
            <person name="Gregory B.D."/>
            <person name="Nowacki M."/>
            <person name="Derisi J."/>
            <person name="Roy S.W."/>
            <person name="Marshall W.F."/>
            <person name="Sood P."/>
        </authorList>
    </citation>
    <scope>NUCLEOTIDE SEQUENCE [LARGE SCALE GENOMIC DNA]</scope>
    <source>
        <strain evidence="2">WM001</strain>
    </source>
</reference>
<dbReference type="OrthoDB" id="10263384at2759"/>
<dbReference type="Gene3D" id="2.60.40.640">
    <property type="match status" value="2"/>
</dbReference>
<accession>A0A1R2CGR8</accession>
<dbReference type="EMBL" id="MPUH01000156">
    <property type="protein sequence ID" value="OMJ88218.1"/>
    <property type="molecule type" value="Genomic_DNA"/>
</dbReference>
<proteinExistence type="inferred from homology"/>
<dbReference type="Proteomes" id="UP000187209">
    <property type="component" value="Unassembled WGS sequence"/>
</dbReference>
<dbReference type="AlphaFoldDB" id="A0A1R2CGR8"/>
<dbReference type="Pfam" id="PF03643">
    <property type="entry name" value="Vps26"/>
    <property type="match status" value="1"/>
</dbReference>
<organism evidence="2 3">
    <name type="scientific">Stentor coeruleus</name>
    <dbReference type="NCBI Taxonomy" id="5963"/>
    <lineage>
        <taxon>Eukaryota</taxon>
        <taxon>Sar</taxon>
        <taxon>Alveolata</taxon>
        <taxon>Ciliophora</taxon>
        <taxon>Postciliodesmatophora</taxon>
        <taxon>Heterotrichea</taxon>
        <taxon>Heterotrichida</taxon>
        <taxon>Stentoridae</taxon>
        <taxon>Stentor</taxon>
    </lineage>
</organism>
<gene>
    <name evidence="2" type="ORF">SteCoe_9877</name>
</gene>
<dbReference type="InterPro" id="IPR028934">
    <property type="entry name" value="Vps26-related"/>
</dbReference>
<name>A0A1R2CGR8_9CILI</name>
<protein>
    <recommendedName>
        <fullName evidence="4">Arrestin-like N-terminal domain-containing protein</fullName>
    </recommendedName>
</protein>
<dbReference type="InterPro" id="IPR014752">
    <property type="entry name" value="Arrestin-like_C"/>
</dbReference>
<dbReference type="PANTHER" id="PTHR12233">
    <property type="entry name" value="VACUOLAR PROTEIN SORTING 26 RELATED"/>
    <property type="match status" value="1"/>
</dbReference>
<keyword evidence="3" id="KW-1185">Reference proteome</keyword>
<dbReference type="GO" id="GO:0006886">
    <property type="term" value="P:intracellular protein transport"/>
    <property type="evidence" value="ECO:0007669"/>
    <property type="project" value="InterPro"/>
</dbReference>
<evidence type="ECO:0000313" key="2">
    <source>
        <dbReference type="EMBL" id="OMJ88218.1"/>
    </source>
</evidence>
<evidence type="ECO:0000256" key="1">
    <source>
        <dbReference type="ARBA" id="ARBA00009100"/>
    </source>
</evidence>
<comment type="similarity">
    <text evidence="1">Belongs to the VPS26 family.</text>
</comment>
<comment type="caution">
    <text evidence="2">The sequence shown here is derived from an EMBL/GenBank/DDBJ whole genome shotgun (WGS) entry which is preliminary data.</text>
</comment>
<evidence type="ECO:0008006" key="4">
    <source>
        <dbReference type="Google" id="ProtNLM"/>
    </source>
</evidence>
<evidence type="ECO:0000313" key="3">
    <source>
        <dbReference type="Proteomes" id="UP000187209"/>
    </source>
</evidence>